<sequence length="346" mass="40526">MDPDSEDKGTEEQIDIFVLPDGPLIHILSQLSWKDLLIVRLVSRSFYNFIHENYGLLNRKKLKDVLIKYDENCEECPFSVKLSLDTVRTLFLNPLFNDFNMVKTISFQNDEEMSKFLKMFDIRDLHILKIPVVKNIDIFDVLSRSLQMGTKIEILDVCRLEEKDFTSFRRFIEKLSSINKLVIQHICSPSAEAKDILSDLSLSSFDTIESFKISECHETKILSIDMVTDLFRKNPDLTDLIIGSMNIEFLQIVFKEFFTMEQPLNMRCKNTHNAIFLKLHYGGEIKHLVEILSNVLRELENVQELDYSPEPWRRATFVSSKDCKYCLKRKHKISKYVILCEDLLNC</sequence>
<dbReference type="InterPro" id="IPR032675">
    <property type="entry name" value="LRR_dom_sf"/>
</dbReference>
<name>A0A0N5BVC2_STREA</name>
<evidence type="ECO:0000313" key="3">
    <source>
        <dbReference type="WBParaSite" id="SPAL_0000978600.1"/>
    </source>
</evidence>
<dbReference type="SUPFAM" id="SSF81383">
    <property type="entry name" value="F-box domain"/>
    <property type="match status" value="1"/>
</dbReference>
<dbReference type="Gene3D" id="3.80.10.10">
    <property type="entry name" value="Ribonuclease Inhibitor"/>
    <property type="match status" value="1"/>
</dbReference>
<evidence type="ECO:0000313" key="2">
    <source>
        <dbReference type="Proteomes" id="UP000046392"/>
    </source>
</evidence>
<dbReference type="Proteomes" id="UP000046392">
    <property type="component" value="Unplaced"/>
</dbReference>
<organism evidence="2 3">
    <name type="scientific">Strongyloides papillosus</name>
    <name type="common">Intestinal threadworm</name>
    <dbReference type="NCBI Taxonomy" id="174720"/>
    <lineage>
        <taxon>Eukaryota</taxon>
        <taxon>Metazoa</taxon>
        <taxon>Ecdysozoa</taxon>
        <taxon>Nematoda</taxon>
        <taxon>Chromadorea</taxon>
        <taxon>Rhabditida</taxon>
        <taxon>Tylenchina</taxon>
        <taxon>Panagrolaimomorpha</taxon>
        <taxon>Strongyloidoidea</taxon>
        <taxon>Strongyloididae</taxon>
        <taxon>Strongyloides</taxon>
    </lineage>
</organism>
<dbReference type="SMART" id="SM00256">
    <property type="entry name" value="FBOX"/>
    <property type="match status" value="1"/>
</dbReference>
<reference evidence="3" key="1">
    <citation type="submission" date="2017-02" db="UniProtKB">
        <authorList>
            <consortium name="WormBaseParasite"/>
        </authorList>
    </citation>
    <scope>IDENTIFICATION</scope>
</reference>
<keyword evidence="2" id="KW-1185">Reference proteome</keyword>
<dbReference type="Pfam" id="PF12937">
    <property type="entry name" value="F-box-like"/>
    <property type="match status" value="1"/>
</dbReference>
<dbReference type="InterPro" id="IPR036047">
    <property type="entry name" value="F-box-like_dom_sf"/>
</dbReference>
<accession>A0A0N5BVC2</accession>
<protein>
    <submittedName>
        <fullName evidence="3">F-box domain-containing protein</fullName>
    </submittedName>
</protein>
<dbReference type="WBParaSite" id="SPAL_0000978600.1">
    <property type="protein sequence ID" value="SPAL_0000978600.1"/>
    <property type="gene ID" value="SPAL_0000978600"/>
</dbReference>
<dbReference type="PROSITE" id="PS50181">
    <property type="entry name" value="FBOX"/>
    <property type="match status" value="1"/>
</dbReference>
<dbReference type="InterPro" id="IPR001810">
    <property type="entry name" value="F-box_dom"/>
</dbReference>
<dbReference type="CDD" id="cd09917">
    <property type="entry name" value="F-box_SF"/>
    <property type="match status" value="1"/>
</dbReference>
<feature type="domain" description="F-box" evidence="1">
    <location>
        <begin position="13"/>
        <end position="65"/>
    </location>
</feature>
<evidence type="ECO:0000259" key="1">
    <source>
        <dbReference type="PROSITE" id="PS50181"/>
    </source>
</evidence>
<proteinExistence type="predicted"/>
<dbReference type="AlphaFoldDB" id="A0A0N5BVC2"/>